<name>A0ACC2QH82_9NEOP</name>
<gene>
    <name evidence="1" type="ORF">PYW08_013597</name>
</gene>
<protein>
    <submittedName>
        <fullName evidence="1">Uncharacterized protein</fullName>
    </submittedName>
</protein>
<keyword evidence="2" id="KW-1185">Reference proteome</keyword>
<dbReference type="EMBL" id="CM056780">
    <property type="protein sequence ID" value="KAJ8716312.1"/>
    <property type="molecule type" value="Genomic_DNA"/>
</dbReference>
<evidence type="ECO:0000313" key="1">
    <source>
        <dbReference type="EMBL" id="KAJ8716312.1"/>
    </source>
</evidence>
<sequence length="97" mass="10565">MSVCVKAVVLFVVYLVVVVAVELDCDDYGDACADHEQCCGGCCFYGECVDTYRSCLSTMDVCEDHVCLGEEECIVYVPPECSGCEPLPLCRMPGVYP</sequence>
<reference evidence="1" key="1">
    <citation type="submission" date="2023-03" db="EMBL/GenBank/DDBJ databases">
        <title>Chromosome-level genomes of two armyworms, Mythimna separata and Mythimna loreyi, provide insights into the biosynthesis and reception of sex pheromones.</title>
        <authorList>
            <person name="Zhao H."/>
        </authorList>
    </citation>
    <scope>NUCLEOTIDE SEQUENCE</scope>
    <source>
        <strain evidence="1">BeijingLab</strain>
    </source>
</reference>
<evidence type="ECO:0000313" key="2">
    <source>
        <dbReference type="Proteomes" id="UP001231649"/>
    </source>
</evidence>
<comment type="caution">
    <text evidence="1">The sequence shown here is derived from an EMBL/GenBank/DDBJ whole genome shotgun (WGS) entry which is preliminary data.</text>
</comment>
<dbReference type="Proteomes" id="UP001231649">
    <property type="component" value="Chromosome 4"/>
</dbReference>
<proteinExistence type="predicted"/>
<accession>A0ACC2QH82</accession>
<organism evidence="1 2">
    <name type="scientific">Mythimna loreyi</name>
    <dbReference type="NCBI Taxonomy" id="667449"/>
    <lineage>
        <taxon>Eukaryota</taxon>
        <taxon>Metazoa</taxon>
        <taxon>Ecdysozoa</taxon>
        <taxon>Arthropoda</taxon>
        <taxon>Hexapoda</taxon>
        <taxon>Insecta</taxon>
        <taxon>Pterygota</taxon>
        <taxon>Neoptera</taxon>
        <taxon>Endopterygota</taxon>
        <taxon>Lepidoptera</taxon>
        <taxon>Glossata</taxon>
        <taxon>Ditrysia</taxon>
        <taxon>Noctuoidea</taxon>
        <taxon>Noctuidae</taxon>
        <taxon>Noctuinae</taxon>
        <taxon>Hadenini</taxon>
        <taxon>Mythimna</taxon>
    </lineage>
</organism>